<feature type="domain" description="Orotidine 5'-phosphate decarboxylase" evidence="10">
    <location>
        <begin position="1"/>
        <end position="215"/>
    </location>
</feature>
<dbReference type="EMBL" id="CASHTH010002975">
    <property type="protein sequence ID" value="CAI8038096.1"/>
    <property type="molecule type" value="Genomic_DNA"/>
</dbReference>
<dbReference type="EC" id="4.1.1.23" evidence="3"/>
<evidence type="ECO:0000256" key="3">
    <source>
        <dbReference type="ARBA" id="ARBA00012321"/>
    </source>
</evidence>
<evidence type="ECO:0000256" key="9">
    <source>
        <dbReference type="ARBA" id="ARBA00049157"/>
    </source>
</evidence>
<comment type="catalytic activity">
    <reaction evidence="9">
        <text>orotidine 5'-phosphate + H(+) = UMP + CO2</text>
        <dbReference type="Rhea" id="RHEA:11596"/>
        <dbReference type="ChEBI" id="CHEBI:15378"/>
        <dbReference type="ChEBI" id="CHEBI:16526"/>
        <dbReference type="ChEBI" id="CHEBI:57538"/>
        <dbReference type="ChEBI" id="CHEBI:57865"/>
        <dbReference type="EC" id="4.1.1.23"/>
    </reaction>
</comment>
<dbReference type="GO" id="GO:0004590">
    <property type="term" value="F:orotidine-5'-phosphate decarboxylase activity"/>
    <property type="evidence" value="ECO:0007669"/>
    <property type="project" value="UniProtKB-EC"/>
</dbReference>
<protein>
    <recommendedName>
        <fullName evidence="4">Orotidine 5'-phosphate decarboxylase</fullName>
        <ecNumber evidence="3">4.1.1.23</ecNumber>
    </recommendedName>
    <alternativeName>
        <fullName evidence="8">OMP decarboxylase</fullName>
    </alternativeName>
</protein>
<dbReference type="NCBIfam" id="TIGR02127">
    <property type="entry name" value="pyrF_sub2"/>
    <property type="match status" value="1"/>
</dbReference>
<comment type="similarity">
    <text evidence="2">Belongs to the OMP decarboxylase family. Type 2 subfamily.</text>
</comment>
<dbReference type="GO" id="GO:0006221">
    <property type="term" value="P:pyrimidine nucleotide biosynthetic process"/>
    <property type="evidence" value="ECO:0007669"/>
    <property type="project" value="UniProtKB-KW"/>
</dbReference>
<reference evidence="11" key="1">
    <citation type="submission" date="2023-03" db="EMBL/GenBank/DDBJ databases">
        <authorList>
            <person name="Steffen K."/>
            <person name="Cardenas P."/>
        </authorList>
    </citation>
    <scope>NUCLEOTIDE SEQUENCE</scope>
</reference>
<dbReference type="InterPro" id="IPR013785">
    <property type="entry name" value="Aldolase_TIM"/>
</dbReference>
<dbReference type="AlphaFoldDB" id="A0AA35X351"/>
<sequence length="238" mass="24905">IVNETADLVCAYKPNLAFYEALGLPGFRALESTIGHIRKVAPRCVIIGDCKRGDMDSSAKAYVKAMFDVWGFDAATINPWGGSDSIEPWLGAPDRGVFIWCRGSNPGSADLQDLAVGADGQGTEPLFLRLARRSNQWSAKGNVGLVVGATVPEQLAAVREVCPDLPLLIPGVGAQGGDLESAVVRGVDAAGRLAIINSSRGIIYASRGEDFASAARVAASNLRNNINGILQAAGLGWG</sequence>
<evidence type="ECO:0000256" key="6">
    <source>
        <dbReference type="ARBA" id="ARBA00022975"/>
    </source>
</evidence>
<keyword evidence="12" id="KW-1185">Reference proteome</keyword>
<dbReference type="CDD" id="cd04725">
    <property type="entry name" value="OMP_decarboxylase_like"/>
    <property type="match status" value="1"/>
</dbReference>
<evidence type="ECO:0000256" key="7">
    <source>
        <dbReference type="ARBA" id="ARBA00023239"/>
    </source>
</evidence>
<comment type="caution">
    <text evidence="11">The sequence shown here is derived from an EMBL/GenBank/DDBJ whole genome shotgun (WGS) entry which is preliminary data.</text>
</comment>
<proteinExistence type="inferred from homology"/>
<gene>
    <name evidence="11" type="ORF">GBAR_LOCUS21240</name>
</gene>
<dbReference type="PANTHER" id="PTHR43375:SF1">
    <property type="entry name" value="OROTIDINE 5'-PHOSPHATE DECARBOXYLASE"/>
    <property type="match status" value="1"/>
</dbReference>
<accession>A0AA35X351</accession>
<evidence type="ECO:0000313" key="12">
    <source>
        <dbReference type="Proteomes" id="UP001174909"/>
    </source>
</evidence>
<dbReference type="SMART" id="SM00934">
    <property type="entry name" value="OMPdecase"/>
    <property type="match status" value="1"/>
</dbReference>
<dbReference type="SUPFAM" id="SSF51366">
    <property type="entry name" value="Ribulose-phoshate binding barrel"/>
    <property type="match status" value="1"/>
</dbReference>
<dbReference type="Gene3D" id="3.20.20.70">
    <property type="entry name" value="Aldolase class I"/>
    <property type="match status" value="1"/>
</dbReference>
<comment type="pathway">
    <text evidence="1">Pyrimidine metabolism; UMP biosynthesis via de novo pathway; UMP from orotate: step 2/2.</text>
</comment>
<dbReference type="InterPro" id="IPR011060">
    <property type="entry name" value="RibuloseP-bd_barrel"/>
</dbReference>
<evidence type="ECO:0000256" key="8">
    <source>
        <dbReference type="ARBA" id="ARBA00033428"/>
    </source>
</evidence>
<organism evidence="11 12">
    <name type="scientific">Geodia barretti</name>
    <name type="common">Barrett's horny sponge</name>
    <dbReference type="NCBI Taxonomy" id="519541"/>
    <lineage>
        <taxon>Eukaryota</taxon>
        <taxon>Metazoa</taxon>
        <taxon>Porifera</taxon>
        <taxon>Demospongiae</taxon>
        <taxon>Heteroscleromorpha</taxon>
        <taxon>Tetractinellida</taxon>
        <taxon>Astrophorina</taxon>
        <taxon>Geodiidae</taxon>
        <taxon>Geodia</taxon>
    </lineage>
</organism>
<evidence type="ECO:0000313" key="11">
    <source>
        <dbReference type="EMBL" id="CAI8038096.1"/>
    </source>
</evidence>
<dbReference type="InterPro" id="IPR011995">
    <property type="entry name" value="OMPdecase_type-2"/>
</dbReference>
<evidence type="ECO:0000256" key="1">
    <source>
        <dbReference type="ARBA" id="ARBA00004861"/>
    </source>
</evidence>
<evidence type="ECO:0000256" key="4">
    <source>
        <dbReference type="ARBA" id="ARBA00021923"/>
    </source>
</evidence>
<keyword evidence="7" id="KW-0456">Lyase</keyword>
<feature type="non-terminal residue" evidence="11">
    <location>
        <position position="1"/>
    </location>
</feature>
<evidence type="ECO:0000259" key="10">
    <source>
        <dbReference type="SMART" id="SM00934"/>
    </source>
</evidence>
<dbReference type="GO" id="GO:0006207">
    <property type="term" value="P:'de novo' pyrimidine nucleobase biosynthetic process"/>
    <property type="evidence" value="ECO:0007669"/>
    <property type="project" value="InterPro"/>
</dbReference>
<evidence type="ECO:0000256" key="2">
    <source>
        <dbReference type="ARBA" id="ARBA00008847"/>
    </source>
</evidence>
<dbReference type="Proteomes" id="UP001174909">
    <property type="component" value="Unassembled WGS sequence"/>
</dbReference>
<dbReference type="PANTHER" id="PTHR43375">
    <property type="entry name" value="OROTIDINE 5'-PHOSPHATE DECARBOXYLASE"/>
    <property type="match status" value="1"/>
</dbReference>
<name>A0AA35X351_GEOBA</name>
<keyword evidence="6" id="KW-0665">Pyrimidine biosynthesis</keyword>
<dbReference type="InterPro" id="IPR001754">
    <property type="entry name" value="OMPdeCOase_dom"/>
</dbReference>
<keyword evidence="5" id="KW-0210">Decarboxylase</keyword>
<dbReference type="Pfam" id="PF00215">
    <property type="entry name" value="OMPdecase"/>
    <property type="match status" value="1"/>
</dbReference>
<evidence type="ECO:0000256" key="5">
    <source>
        <dbReference type="ARBA" id="ARBA00022793"/>
    </source>
</evidence>